<evidence type="ECO:0000256" key="1">
    <source>
        <dbReference type="SAM" id="MobiDB-lite"/>
    </source>
</evidence>
<evidence type="ECO:0000313" key="2">
    <source>
        <dbReference type="EMBL" id="CAB4886817.1"/>
    </source>
</evidence>
<name>A0A6J7ETK5_9ZZZZ</name>
<dbReference type="EMBL" id="CAFBLR010000306">
    <property type="protein sequence ID" value="CAB4886817.1"/>
    <property type="molecule type" value="Genomic_DNA"/>
</dbReference>
<organism evidence="2">
    <name type="scientific">freshwater metagenome</name>
    <dbReference type="NCBI Taxonomy" id="449393"/>
    <lineage>
        <taxon>unclassified sequences</taxon>
        <taxon>metagenomes</taxon>
        <taxon>ecological metagenomes</taxon>
    </lineage>
</organism>
<proteinExistence type="predicted"/>
<feature type="region of interest" description="Disordered" evidence="1">
    <location>
        <begin position="123"/>
        <end position="157"/>
    </location>
</feature>
<sequence length="298" mass="33105">MFHQLARQHARVQDCLRSAVRSVGLHGVRRIAEERDPARPPRRNRFPIGHWIFEHRLAPTDEAPEVEEVEFDPLRLRKSLGRVRFSGPVLLGHRPTVARSHRHHPVDQLASVADITKWVDDHPAAEASSHHHSSPAKERVGHGYTPPHRDAVPQGGALSRNDQLTQCRVHPVAPNDHVCIDHREVVRIDAVPEVDSVVTDALPHCAEENTQQVSAMDRPLGPPVSGLDAAWFDPQLLAETVVIAQLGSPHGHTVKLSRETKLGEFARGVRQHIDPDTEFANLAGSLVEVDVPKARSME</sequence>
<gene>
    <name evidence="2" type="ORF">UFOPK3417_02105</name>
</gene>
<reference evidence="2" key="1">
    <citation type="submission" date="2020-05" db="EMBL/GenBank/DDBJ databases">
        <authorList>
            <person name="Chiriac C."/>
            <person name="Salcher M."/>
            <person name="Ghai R."/>
            <person name="Kavagutti S V."/>
        </authorList>
    </citation>
    <scope>NUCLEOTIDE SEQUENCE</scope>
</reference>
<feature type="compositionally biased region" description="Basic and acidic residues" evidence="1">
    <location>
        <begin position="135"/>
        <end position="151"/>
    </location>
</feature>
<protein>
    <submittedName>
        <fullName evidence="2">Unannotated protein</fullName>
    </submittedName>
</protein>
<accession>A0A6J7ETK5</accession>
<dbReference type="AlphaFoldDB" id="A0A6J7ETK5"/>